<evidence type="ECO:0000313" key="3">
    <source>
        <dbReference type="EMBL" id="KAK1931184.1"/>
    </source>
</evidence>
<dbReference type="AlphaFoldDB" id="A0AAD9G314"/>
<dbReference type="PANTHER" id="PTHR15633:SF2">
    <property type="entry name" value="NUCLEOLAR PROTEIN 11"/>
    <property type="match status" value="1"/>
</dbReference>
<comment type="caution">
    <text evidence="3">The sequence shown here is derived from an EMBL/GenBank/DDBJ whole genome shotgun (WGS) entry which is preliminary data.</text>
</comment>
<evidence type="ECO:0000256" key="1">
    <source>
        <dbReference type="SAM" id="MobiDB-lite"/>
    </source>
</evidence>
<dbReference type="GO" id="GO:0030490">
    <property type="term" value="P:maturation of SSU-rRNA"/>
    <property type="evidence" value="ECO:0007669"/>
    <property type="project" value="InterPro"/>
</dbReference>
<dbReference type="Pfam" id="PF20998">
    <property type="entry name" value="Nol11_C"/>
    <property type="match status" value="1"/>
</dbReference>
<dbReference type="GO" id="GO:0003723">
    <property type="term" value="F:RNA binding"/>
    <property type="evidence" value="ECO:0007669"/>
    <property type="project" value="TreeGrafter"/>
</dbReference>
<feature type="region of interest" description="Disordered" evidence="1">
    <location>
        <begin position="175"/>
        <end position="194"/>
    </location>
</feature>
<feature type="compositionally biased region" description="Acidic residues" evidence="1">
    <location>
        <begin position="181"/>
        <end position="194"/>
    </location>
</feature>
<proteinExistence type="predicted"/>
<dbReference type="GO" id="GO:0005730">
    <property type="term" value="C:nucleolus"/>
    <property type="evidence" value="ECO:0007669"/>
    <property type="project" value="TreeGrafter"/>
</dbReference>
<accession>A0AAD9G314</accession>
<feature type="domain" description="Nucleolar protein 11 C-terminal" evidence="2">
    <location>
        <begin position="562"/>
        <end position="812"/>
    </location>
</feature>
<organism evidence="3 4">
    <name type="scientific">Phytophthora citrophthora</name>
    <dbReference type="NCBI Taxonomy" id="4793"/>
    <lineage>
        <taxon>Eukaryota</taxon>
        <taxon>Sar</taxon>
        <taxon>Stramenopiles</taxon>
        <taxon>Oomycota</taxon>
        <taxon>Peronosporomycetes</taxon>
        <taxon>Peronosporales</taxon>
        <taxon>Peronosporaceae</taxon>
        <taxon>Phytophthora</taxon>
    </lineage>
</organism>
<dbReference type="PANTHER" id="PTHR15633">
    <property type="entry name" value="NUCLEOLAR PROTEIN 11"/>
    <property type="match status" value="1"/>
</dbReference>
<evidence type="ECO:0000313" key="4">
    <source>
        <dbReference type="Proteomes" id="UP001259832"/>
    </source>
</evidence>
<sequence>MELDQATSLWRGRAADAALLGVSSAVAKDGNRLVLLTSSEDVREINASTRKCVNHWTFRSGSVHALRIPASRHPHSRVFYGVCGAPGVSASKMARQVRRQEANKTTALPANEGLAAWRDTDLDVATWSRAPLQSTSKAFALLVHSKLKEEILVVFQDGSFAIYDEDLGRVLHSDDAKDAATVEEEDEDEDDQEESVVWANLETDTRSTVKGDLFLSIMMQKVNQNGEKQFELLVYQVAIPNMSRRRGGILSVVLLVRRGVNLPNNEMLSACAYHAETFSYSIVGCSGSWQTLRFSRDALTNALTLVASQQMPNLTSSEADSNVPVHKKRKLQAANTATNGYLVSGVGNFTYLISLPLDNALKFTGWDSKFAVPVTSTKISLDTDSEGEVVVGRSSKDGIGKPVQLVSAGTGDAMLAVYERGTFIIPVKNRNSTLASVLGATASSSVENSNAPALPNSSTYWNKVTATSSINNDTLDAETWKANMCSDDDRERQLIADLLDPLVTPTTAAFTIRLDQALQKHNNKRKANKESGELISYRLLQAVTRRCLNSTDLGLWGPLEMMLRTRRLSARAEPTLLPTLMKHNQFSLLEVAIVDLIDIDERSIVLLLKYFIRKSSTSTLTDFVESQVEAETRSKVKIKSKEACQRYVFALLRLPTNSVFLHRAVRELELEEVLLLLGMCKLLQLIDLTATKYKKPKHAKPNKGKATNKKIVRHSSGVRKEDVRFTPLPSPSSYCAWICALLDAHLSALVQRASQDPKISRVLHQLDELVQLQLRACTQYEKVHGVLRNFLSGVQLPCASGLPDYSIEELRL</sequence>
<dbReference type="Proteomes" id="UP001259832">
    <property type="component" value="Unassembled WGS sequence"/>
</dbReference>
<keyword evidence="4" id="KW-1185">Reference proteome</keyword>
<name>A0AAD9G314_9STRA</name>
<dbReference type="InterPro" id="IPR042859">
    <property type="entry name" value="NOL11"/>
</dbReference>
<gene>
    <name evidence="3" type="ORF">P3T76_013373</name>
</gene>
<dbReference type="EMBL" id="JASMQC010000035">
    <property type="protein sequence ID" value="KAK1931184.1"/>
    <property type="molecule type" value="Genomic_DNA"/>
</dbReference>
<reference evidence="3" key="1">
    <citation type="submission" date="2023-08" db="EMBL/GenBank/DDBJ databases">
        <title>Reference Genome Resource for the Citrus Pathogen Phytophthora citrophthora.</title>
        <authorList>
            <person name="Moller H."/>
            <person name="Coetzee B."/>
            <person name="Rose L.J."/>
            <person name="Van Niekerk J.M."/>
        </authorList>
    </citation>
    <scope>NUCLEOTIDE SEQUENCE</scope>
    <source>
        <strain evidence="3">STE-U-9442</strain>
    </source>
</reference>
<dbReference type="InterPro" id="IPR048897">
    <property type="entry name" value="Nol11_C"/>
</dbReference>
<protein>
    <recommendedName>
        <fullName evidence="2">Nucleolar protein 11 C-terminal domain-containing protein</fullName>
    </recommendedName>
</protein>
<evidence type="ECO:0000259" key="2">
    <source>
        <dbReference type="Pfam" id="PF20998"/>
    </source>
</evidence>